<evidence type="ECO:0000256" key="11">
    <source>
        <dbReference type="ARBA" id="ARBA00023221"/>
    </source>
</evidence>
<keyword evidence="7 13" id="KW-0418">Kinase</keyword>
<keyword evidence="6" id="KW-0547">Nucleotide-binding</keyword>
<evidence type="ECO:0000256" key="13">
    <source>
        <dbReference type="PIRNR" id="PIRNR017288"/>
    </source>
</evidence>
<organism evidence="15 16">
    <name type="scientific">Maudiozyma exigua</name>
    <name type="common">Yeast</name>
    <name type="synonym">Kazachstania exigua</name>
    <dbReference type="NCBI Taxonomy" id="34358"/>
    <lineage>
        <taxon>Eukaryota</taxon>
        <taxon>Fungi</taxon>
        <taxon>Dikarya</taxon>
        <taxon>Ascomycota</taxon>
        <taxon>Saccharomycotina</taxon>
        <taxon>Saccharomycetes</taxon>
        <taxon>Saccharomycetales</taxon>
        <taxon>Saccharomycetaceae</taxon>
        <taxon>Maudiozyma</taxon>
    </lineage>
</organism>
<dbReference type="EC" id="2.7.4.2" evidence="3 13"/>
<evidence type="ECO:0000256" key="12">
    <source>
        <dbReference type="ARBA" id="ARBA00029326"/>
    </source>
</evidence>
<dbReference type="GO" id="GO:0004631">
    <property type="term" value="F:phosphomevalonate kinase activity"/>
    <property type="evidence" value="ECO:0007669"/>
    <property type="project" value="UniProtKB-UniRule"/>
</dbReference>
<evidence type="ECO:0000256" key="4">
    <source>
        <dbReference type="ARBA" id="ARBA00022516"/>
    </source>
</evidence>
<feature type="domain" description="GHMP kinase N-terminal" evidence="14">
    <location>
        <begin position="139"/>
        <end position="209"/>
    </location>
</feature>
<comment type="pathway">
    <text evidence="1 13">Isoprenoid biosynthesis; isopentenyl diphosphate biosynthesis via mevalonate pathway; isopentenyl diphosphate from (R)-mevalonate: step 2/3.</text>
</comment>
<keyword evidence="4 13" id="KW-0444">Lipid biosynthesis</keyword>
<keyword evidence="9 13" id="KW-0752">Steroid biosynthesis</keyword>
<gene>
    <name evidence="15" type="primary">ERG8</name>
    <name evidence="15" type="ORF">C6P45_000386</name>
</gene>
<dbReference type="PANTHER" id="PTHR31814">
    <property type="match status" value="1"/>
</dbReference>
<proteinExistence type="inferred from homology"/>
<dbReference type="InterPro" id="IPR006204">
    <property type="entry name" value="GHMP_kinase_N_dom"/>
</dbReference>
<comment type="catalytic activity">
    <reaction evidence="12">
        <text>(R)-5-phosphomevalonate + ATP = (R)-5-diphosphomevalonate + ADP</text>
        <dbReference type="Rhea" id="RHEA:16341"/>
        <dbReference type="ChEBI" id="CHEBI:30616"/>
        <dbReference type="ChEBI" id="CHEBI:57557"/>
        <dbReference type="ChEBI" id="CHEBI:58146"/>
        <dbReference type="ChEBI" id="CHEBI:456216"/>
        <dbReference type="EC" id="2.7.4.2"/>
    </reaction>
    <physiologicalReaction direction="left-to-right" evidence="12">
        <dbReference type="Rhea" id="RHEA:16342"/>
    </physiologicalReaction>
</comment>
<comment type="similarity">
    <text evidence="2 13">Belongs to the GHMP kinase family. Mevalonate kinase subfamily.</text>
</comment>
<dbReference type="Proteomes" id="UP000750334">
    <property type="component" value="Unassembled WGS sequence"/>
</dbReference>
<dbReference type="Gene3D" id="3.30.230.10">
    <property type="match status" value="1"/>
</dbReference>
<keyword evidence="8" id="KW-0067">ATP-binding</keyword>
<keyword evidence="11 13" id="KW-0753">Steroid metabolism</keyword>
<sequence>MRAFSAPGKALLAGGYLVLDPKYESFVIALSARMHAVVTSVKNPGLKDETNIHIKSSQFNHNEWNYIASKVRGFAPKEIDGKSNPFIEYTIINVCNYFFDIEADDNDITIEIFSDEEYHSKENTKVMKNTYKSFRFHDKDIQDVPKTGLGSSAGLVTVLTTALSSIFCKNLDISQHQHQRLIHNLAQIAHCQAQGKIGSGFDVAAATYGSIVYRRFFPDIISDLPKISTDDLDKYHTALRAVVDNSDWKMTATPTNLPKGFKLIMGDVNTGSETVKLVQKVKSWYNENLPSSLNVYKSIDSNNMKIIKLCQDLHILEKTNPTYYNDLLEGLSKGKIQNFKELQEFQNAVSEIRKNFRLITEQSGADIEPAVQTELLDNCCKLKGVLTGVIPGAGGFDAIALVASQDTDIALETKDLKEFQNVTWMKLRQANCGLSEEDSDHYRDLKSEC</sequence>
<dbReference type="InterPro" id="IPR014721">
    <property type="entry name" value="Ribsml_uS5_D2-typ_fold_subgr"/>
</dbReference>
<evidence type="ECO:0000256" key="8">
    <source>
        <dbReference type="ARBA" id="ARBA00022840"/>
    </source>
</evidence>
<evidence type="ECO:0000259" key="14">
    <source>
        <dbReference type="Pfam" id="PF00288"/>
    </source>
</evidence>
<evidence type="ECO:0000256" key="6">
    <source>
        <dbReference type="ARBA" id="ARBA00022741"/>
    </source>
</evidence>
<comment type="caution">
    <text evidence="15">The sequence shown here is derived from an EMBL/GenBank/DDBJ whole genome shotgun (WGS) entry which is preliminary data.</text>
</comment>
<reference evidence="15 16" key="1">
    <citation type="submission" date="2020-11" db="EMBL/GenBank/DDBJ databases">
        <title>Kefir isolates.</title>
        <authorList>
            <person name="Marcisauskas S."/>
            <person name="Kim Y."/>
            <person name="Blasche S."/>
        </authorList>
    </citation>
    <scope>NUCLEOTIDE SEQUENCE [LARGE SCALE GENOMIC DNA]</scope>
    <source>
        <strain evidence="15 16">OG2</strain>
    </source>
</reference>
<evidence type="ECO:0000256" key="7">
    <source>
        <dbReference type="ARBA" id="ARBA00022777"/>
    </source>
</evidence>
<evidence type="ECO:0000313" key="15">
    <source>
        <dbReference type="EMBL" id="KAG0671554.1"/>
    </source>
</evidence>
<evidence type="ECO:0000313" key="16">
    <source>
        <dbReference type="Proteomes" id="UP000750334"/>
    </source>
</evidence>
<dbReference type="InterPro" id="IPR016005">
    <property type="entry name" value="Erg8"/>
</dbReference>
<accession>A0A9P6WDZ6</accession>
<dbReference type="GO" id="GO:0005777">
    <property type="term" value="C:peroxisome"/>
    <property type="evidence" value="ECO:0007669"/>
    <property type="project" value="TreeGrafter"/>
</dbReference>
<dbReference type="Pfam" id="PF00288">
    <property type="entry name" value="GHMP_kinases_N"/>
    <property type="match status" value="1"/>
</dbReference>
<dbReference type="AlphaFoldDB" id="A0A9P6WDZ6"/>
<dbReference type="FunFam" id="3.30.230.10:FF:000101">
    <property type="entry name" value="Phosphomevalonate kinase"/>
    <property type="match status" value="1"/>
</dbReference>
<dbReference type="InterPro" id="IPR035102">
    <property type="entry name" value="Phosphomevalonate_kinase"/>
</dbReference>
<name>A0A9P6WDZ6_MAUEX</name>
<evidence type="ECO:0000256" key="2">
    <source>
        <dbReference type="ARBA" id="ARBA00006495"/>
    </source>
</evidence>
<dbReference type="GO" id="GO:0019287">
    <property type="term" value="P:isopentenyl diphosphate biosynthetic process, mevalonate pathway"/>
    <property type="evidence" value="ECO:0007669"/>
    <property type="project" value="UniProtKB-UniRule"/>
</dbReference>
<dbReference type="EMBL" id="PUHR01000011">
    <property type="protein sequence ID" value="KAG0671554.1"/>
    <property type="molecule type" value="Genomic_DNA"/>
</dbReference>
<keyword evidence="5 13" id="KW-0808">Transferase</keyword>
<dbReference type="PIRSF" id="PIRSF017288">
    <property type="entry name" value="PMK_GHMP_euk"/>
    <property type="match status" value="1"/>
</dbReference>
<dbReference type="SUPFAM" id="SSF54211">
    <property type="entry name" value="Ribosomal protein S5 domain 2-like"/>
    <property type="match status" value="1"/>
</dbReference>
<evidence type="ECO:0000256" key="5">
    <source>
        <dbReference type="ARBA" id="ARBA00022679"/>
    </source>
</evidence>
<keyword evidence="10 13" id="KW-0443">Lipid metabolism</keyword>
<evidence type="ECO:0000256" key="3">
    <source>
        <dbReference type="ARBA" id="ARBA00012958"/>
    </source>
</evidence>
<dbReference type="OrthoDB" id="10262935at2759"/>
<protein>
    <recommendedName>
        <fullName evidence="3 13">Phosphomevalonate kinase</fullName>
        <ecNumber evidence="3 13">2.7.4.2</ecNumber>
    </recommendedName>
</protein>
<dbReference type="GO" id="GO:0006696">
    <property type="term" value="P:ergosterol biosynthetic process"/>
    <property type="evidence" value="ECO:0007669"/>
    <property type="project" value="TreeGrafter"/>
</dbReference>
<dbReference type="NCBIfam" id="TIGR01219">
    <property type="entry name" value="Pmev_kin_ERG8"/>
    <property type="match status" value="1"/>
</dbReference>
<evidence type="ECO:0000256" key="9">
    <source>
        <dbReference type="ARBA" id="ARBA00022955"/>
    </source>
</evidence>
<dbReference type="InterPro" id="IPR020568">
    <property type="entry name" value="Ribosomal_Su5_D2-typ_SF"/>
</dbReference>
<dbReference type="GO" id="GO:0010142">
    <property type="term" value="P:farnesyl diphosphate biosynthetic process, mevalonate pathway"/>
    <property type="evidence" value="ECO:0007669"/>
    <property type="project" value="TreeGrafter"/>
</dbReference>
<dbReference type="GO" id="GO:0005524">
    <property type="term" value="F:ATP binding"/>
    <property type="evidence" value="ECO:0007669"/>
    <property type="project" value="UniProtKB-UniRule"/>
</dbReference>
<evidence type="ECO:0000256" key="10">
    <source>
        <dbReference type="ARBA" id="ARBA00023098"/>
    </source>
</evidence>
<dbReference type="PROSITE" id="PS00627">
    <property type="entry name" value="GHMP_KINASES_ATP"/>
    <property type="match status" value="1"/>
</dbReference>
<evidence type="ECO:0000256" key="1">
    <source>
        <dbReference type="ARBA" id="ARBA00005017"/>
    </source>
</evidence>
<keyword evidence="16" id="KW-1185">Reference proteome</keyword>
<dbReference type="PANTHER" id="PTHR31814:SF2">
    <property type="entry name" value="PHOSPHOMEVALONATE KINASE"/>
    <property type="match status" value="1"/>
</dbReference>
<dbReference type="InterPro" id="IPR006203">
    <property type="entry name" value="GHMP_knse_ATP-bd_CS"/>
</dbReference>